<dbReference type="Pfam" id="PF12833">
    <property type="entry name" value="HTH_18"/>
    <property type="match status" value="1"/>
</dbReference>
<reference evidence="5 6" key="1">
    <citation type="journal article" date="2019" name="Nat. Med.">
        <title>A library of human gut bacterial isolates paired with longitudinal multiomics data enables mechanistic microbiome research.</title>
        <authorList>
            <person name="Poyet M."/>
            <person name="Groussin M."/>
            <person name="Gibbons S.M."/>
            <person name="Avila-Pacheco J."/>
            <person name="Jiang X."/>
            <person name="Kearney S.M."/>
            <person name="Perrotta A.R."/>
            <person name="Berdy B."/>
            <person name="Zhao S."/>
            <person name="Lieberman T.D."/>
            <person name="Swanson P.K."/>
            <person name="Smith M."/>
            <person name="Roesemann S."/>
            <person name="Alexander J.E."/>
            <person name="Rich S.A."/>
            <person name="Livny J."/>
            <person name="Vlamakis H."/>
            <person name="Clish C."/>
            <person name="Bullock K."/>
            <person name="Deik A."/>
            <person name="Scott J."/>
            <person name="Pierce K.A."/>
            <person name="Xavier R.J."/>
            <person name="Alm E.J."/>
        </authorList>
    </citation>
    <scope>NUCLEOTIDE SEQUENCE [LARGE SCALE GENOMIC DNA]</scope>
    <source>
        <strain evidence="5 6">BIOML-A2</strain>
    </source>
</reference>
<dbReference type="InterPro" id="IPR009057">
    <property type="entry name" value="Homeodomain-like_sf"/>
</dbReference>
<dbReference type="InterPro" id="IPR018060">
    <property type="entry name" value="HTH_AraC"/>
</dbReference>
<protein>
    <submittedName>
        <fullName evidence="5">AraC family transcriptional regulator</fullName>
    </submittedName>
</protein>
<dbReference type="PANTHER" id="PTHR43280">
    <property type="entry name" value="ARAC-FAMILY TRANSCRIPTIONAL REGULATOR"/>
    <property type="match status" value="1"/>
</dbReference>
<keyword evidence="2" id="KW-0238">DNA-binding</keyword>
<dbReference type="GO" id="GO:0003700">
    <property type="term" value="F:DNA-binding transcription factor activity"/>
    <property type="evidence" value="ECO:0007669"/>
    <property type="project" value="InterPro"/>
</dbReference>
<dbReference type="SMART" id="SM00342">
    <property type="entry name" value="HTH_ARAC"/>
    <property type="match status" value="1"/>
</dbReference>
<dbReference type="EMBL" id="VVXK01000009">
    <property type="protein sequence ID" value="KAA2370257.1"/>
    <property type="molecule type" value="Genomic_DNA"/>
</dbReference>
<organism evidence="5 6">
    <name type="scientific">Alistipes shahii</name>
    <dbReference type="NCBI Taxonomy" id="328814"/>
    <lineage>
        <taxon>Bacteria</taxon>
        <taxon>Pseudomonadati</taxon>
        <taxon>Bacteroidota</taxon>
        <taxon>Bacteroidia</taxon>
        <taxon>Bacteroidales</taxon>
        <taxon>Rikenellaceae</taxon>
        <taxon>Alistipes</taxon>
    </lineage>
</organism>
<dbReference type="Gene3D" id="1.10.10.60">
    <property type="entry name" value="Homeodomain-like"/>
    <property type="match status" value="1"/>
</dbReference>
<evidence type="ECO:0000256" key="3">
    <source>
        <dbReference type="ARBA" id="ARBA00023163"/>
    </source>
</evidence>
<feature type="domain" description="HTH araC/xylS-type" evidence="4">
    <location>
        <begin position="207"/>
        <end position="305"/>
    </location>
</feature>
<accession>A0A5B3G9S6</accession>
<dbReference type="AlphaFoldDB" id="A0A5B3G9S6"/>
<evidence type="ECO:0000256" key="2">
    <source>
        <dbReference type="ARBA" id="ARBA00023125"/>
    </source>
</evidence>
<evidence type="ECO:0000313" key="5">
    <source>
        <dbReference type="EMBL" id="KAA2370257.1"/>
    </source>
</evidence>
<proteinExistence type="predicted"/>
<evidence type="ECO:0000313" key="6">
    <source>
        <dbReference type="Proteomes" id="UP000323567"/>
    </source>
</evidence>
<dbReference type="Proteomes" id="UP000323567">
    <property type="component" value="Unassembled WGS sequence"/>
</dbReference>
<evidence type="ECO:0000259" key="4">
    <source>
        <dbReference type="PROSITE" id="PS01124"/>
    </source>
</evidence>
<name>A0A5B3G9S6_9BACT</name>
<keyword evidence="3" id="KW-0804">Transcription</keyword>
<dbReference type="RefSeq" id="WP_149887317.1">
    <property type="nucleotide sequence ID" value="NZ_CAUABS010000017.1"/>
</dbReference>
<evidence type="ECO:0000256" key="1">
    <source>
        <dbReference type="ARBA" id="ARBA00023015"/>
    </source>
</evidence>
<dbReference type="SUPFAM" id="SSF46689">
    <property type="entry name" value="Homeodomain-like"/>
    <property type="match status" value="1"/>
</dbReference>
<dbReference type="GO" id="GO:0043565">
    <property type="term" value="F:sequence-specific DNA binding"/>
    <property type="evidence" value="ECO:0007669"/>
    <property type="project" value="InterPro"/>
</dbReference>
<dbReference type="PANTHER" id="PTHR43280:SF32">
    <property type="entry name" value="TRANSCRIPTIONAL REGULATORY PROTEIN"/>
    <property type="match status" value="1"/>
</dbReference>
<comment type="caution">
    <text evidence="5">The sequence shown here is derived from an EMBL/GenBank/DDBJ whole genome shotgun (WGS) entry which is preliminary data.</text>
</comment>
<gene>
    <name evidence="5" type="ORF">F2Y13_07970</name>
</gene>
<keyword evidence="1" id="KW-0805">Transcription regulation</keyword>
<dbReference type="PROSITE" id="PS01124">
    <property type="entry name" value="HTH_ARAC_FAMILY_2"/>
    <property type="match status" value="1"/>
</dbReference>
<sequence length="306" mass="35278">MNEKEIQSFSLETLLTVNEPRPEDLYFDGCLIASRVKIMDTVNIDLFRYPTRLDAFAILFCSEGSISFTSGLRRHTLDAKMLFVLLPGLILQVESIRPESSVYTVICEEEFIRRINIDIKLLSRLFLSVEKQPCLRLCEAEWAGITGSFAEIRSESLPRPGDVYSPEILRSMIRTLAYKVCRIIGRHIESQPAPETSARSRNDEYFNQFMSELTKHYMQERSVGFYAGQLHLTPKYLTTIIRKTSGRTAAEWIDDYVVLEAKNLLKYSTMSIQEIAYCLNFPNQSFFGKYFRSHTGMTPSAYRMSK</sequence>